<evidence type="ECO:0000313" key="2">
    <source>
        <dbReference type="EMBL" id="TKA40633.1"/>
    </source>
</evidence>
<dbReference type="OrthoDB" id="3800738at2759"/>
<dbReference type="AlphaFoldDB" id="A0A4U0UXC2"/>
<feature type="compositionally biased region" description="Acidic residues" evidence="1">
    <location>
        <begin position="220"/>
        <end position="245"/>
    </location>
</feature>
<evidence type="ECO:0008006" key="4">
    <source>
        <dbReference type="Google" id="ProtNLM"/>
    </source>
</evidence>
<dbReference type="EMBL" id="NAJP01000032">
    <property type="protein sequence ID" value="TKA40633.1"/>
    <property type="molecule type" value="Genomic_DNA"/>
</dbReference>
<feature type="region of interest" description="Disordered" evidence="1">
    <location>
        <begin position="215"/>
        <end position="255"/>
    </location>
</feature>
<comment type="caution">
    <text evidence="2">The sequence shown here is derived from an EMBL/GenBank/DDBJ whole genome shotgun (WGS) entry which is preliminary data.</text>
</comment>
<accession>A0A4U0UXC2</accession>
<protein>
    <recommendedName>
        <fullName evidence="4">F-box domain-containing protein</fullName>
    </recommendedName>
</protein>
<evidence type="ECO:0000313" key="3">
    <source>
        <dbReference type="Proteomes" id="UP000310066"/>
    </source>
</evidence>
<reference evidence="2 3" key="1">
    <citation type="submission" date="2017-03" db="EMBL/GenBank/DDBJ databases">
        <title>Genomes of endolithic fungi from Antarctica.</title>
        <authorList>
            <person name="Coleine C."/>
            <person name="Masonjones S."/>
            <person name="Stajich J.E."/>
        </authorList>
    </citation>
    <scope>NUCLEOTIDE SEQUENCE [LARGE SCALE GENOMIC DNA]</scope>
    <source>
        <strain evidence="2 3">CCFEE 5311</strain>
    </source>
</reference>
<gene>
    <name evidence="2" type="ORF">B0A54_09093</name>
</gene>
<dbReference type="Proteomes" id="UP000310066">
    <property type="component" value="Unassembled WGS sequence"/>
</dbReference>
<organism evidence="2 3">
    <name type="scientific">Friedmanniomyces endolithicus</name>
    <dbReference type="NCBI Taxonomy" id="329885"/>
    <lineage>
        <taxon>Eukaryota</taxon>
        <taxon>Fungi</taxon>
        <taxon>Dikarya</taxon>
        <taxon>Ascomycota</taxon>
        <taxon>Pezizomycotina</taxon>
        <taxon>Dothideomycetes</taxon>
        <taxon>Dothideomycetidae</taxon>
        <taxon>Mycosphaerellales</taxon>
        <taxon>Teratosphaeriaceae</taxon>
        <taxon>Friedmanniomyces</taxon>
    </lineage>
</organism>
<evidence type="ECO:0000256" key="1">
    <source>
        <dbReference type="SAM" id="MobiDB-lite"/>
    </source>
</evidence>
<name>A0A4U0UXC2_9PEZI</name>
<proteinExistence type="predicted"/>
<sequence length="255" mass="28855">MAGNTRPEQHCSEHVLFGVAKMLEAVLLKLPTTFIFTSQSVCKNFRNAVQTNPQLRQRRFIDLAPDAAHLPLLTSMTLTFLKKRGVHRVDRNVYLDSGRNLWRVTNYMFGQQLAPGDLLEHRLNITLEPIQRRGGIQFEPLNILAPDFVESSALQTCISTKPVLIVLTIEVIDCMGELGEAWFNTGTTEPLRIWELLLQADGMVDDCDDWLEQEISIYGDSEDGRESEDEESDTESRDENEDQMEGLDGVLEQSG</sequence>